<gene>
    <name evidence="1" type="ORF">Lsai_3356</name>
</gene>
<dbReference type="AlphaFoldDB" id="A0A0W0YD48"/>
<dbReference type="EMBL" id="LNYV01000037">
    <property type="protein sequence ID" value="KTD54534.1"/>
    <property type="molecule type" value="Genomic_DNA"/>
</dbReference>
<accession>A0A0W0YD48</accession>
<dbReference type="STRING" id="28087.Lsai_3356"/>
<dbReference type="CDD" id="cd14729">
    <property type="entry name" value="RtxA-like"/>
    <property type="match status" value="1"/>
</dbReference>
<name>A0A0W0YD48_9GAMM</name>
<sequence>MVYQLNKHCRPSFDQTKENKYKQAVLEITGSPENKNRISFFYKRISPNKTRTSLEEKLRAFYLSCKPINHAAVNTLADLLKTNFIVGEFHEDRAPKNFLIQHMKRLKEAGYTTMFLEHLYYDDQQEMDEYDPNVATASNQKIETCLETLDRGFLISPEQILTHDKHCKCQQCNYRSGNNFLELVKAAKQYGIRVVGIDTEYTYSEQYEKDHMIYAYGLVTGITKDSFRIQSMNYTATKIIEKEMKEHHGKWFALMGCFHCYSSNDFLGVPELTGANTVLVKTEEKLDKIEIEFNGIRPTREMKDFEHGKTETVNISYTIRIENPKDQPIPVIEAAAETLHQNIQLKEDTTKENDNTYQNVPVLENNFQPQENQLSQVNQNEKTSTTSLNFFGLMAPKPILIITTTPETSKIVEEELQNPPPKLESFFSSK</sequence>
<protein>
    <submittedName>
        <fullName evidence="1">Uncharacterized protein</fullName>
    </submittedName>
</protein>
<dbReference type="SUPFAM" id="SSF159501">
    <property type="entry name" value="EreA/ChaN-like"/>
    <property type="match status" value="1"/>
</dbReference>
<dbReference type="Gene3D" id="3.40.50.11550">
    <property type="match status" value="1"/>
</dbReference>
<evidence type="ECO:0000313" key="1">
    <source>
        <dbReference type="EMBL" id="KTD54534.1"/>
    </source>
</evidence>
<comment type="caution">
    <text evidence="1">The sequence shown here is derived from an EMBL/GenBank/DDBJ whole genome shotgun (WGS) entry which is preliminary data.</text>
</comment>
<proteinExistence type="predicted"/>
<dbReference type="eggNOG" id="ENOG5033JZP">
    <property type="taxonomic scope" value="Bacteria"/>
</dbReference>
<organism evidence="1 2">
    <name type="scientific">Legionella sainthelensi</name>
    <dbReference type="NCBI Taxonomy" id="28087"/>
    <lineage>
        <taxon>Bacteria</taxon>
        <taxon>Pseudomonadati</taxon>
        <taxon>Pseudomonadota</taxon>
        <taxon>Gammaproteobacteria</taxon>
        <taxon>Legionellales</taxon>
        <taxon>Legionellaceae</taxon>
        <taxon>Legionella</taxon>
    </lineage>
</organism>
<dbReference type="OrthoDB" id="5653831at2"/>
<reference evidence="1 2" key="1">
    <citation type="submission" date="2015-11" db="EMBL/GenBank/DDBJ databases">
        <title>Genomic analysis of 38 Legionella species identifies large and diverse effector repertoires.</title>
        <authorList>
            <person name="Burstein D."/>
            <person name="Amaro F."/>
            <person name="Zusman T."/>
            <person name="Lifshitz Z."/>
            <person name="Cohen O."/>
            <person name="Gilbert J.A."/>
            <person name="Pupko T."/>
            <person name="Shuman H.A."/>
            <person name="Segal G."/>
        </authorList>
    </citation>
    <scope>NUCLEOTIDE SEQUENCE [LARGE SCALE GENOMIC DNA]</scope>
    <source>
        <strain evidence="1 2">Mt.St.Helens-4</strain>
    </source>
</reference>
<evidence type="ECO:0000313" key="2">
    <source>
        <dbReference type="Proteomes" id="UP000054621"/>
    </source>
</evidence>
<dbReference type="RefSeq" id="WP_027269699.1">
    <property type="nucleotide sequence ID" value="NZ_CAAAJE010000004.1"/>
</dbReference>
<dbReference type="PATRIC" id="fig|28087.4.peg.3596"/>
<dbReference type="Proteomes" id="UP000054621">
    <property type="component" value="Unassembled WGS sequence"/>
</dbReference>